<dbReference type="EMBL" id="CP089280">
    <property type="protein sequence ID" value="USP81382.1"/>
    <property type="molecule type" value="Genomic_DNA"/>
</dbReference>
<organism evidence="2 3">
    <name type="scientific">Curvularia clavata</name>
    <dbReference type="NCBI Taxonomy" id="95742"/>
    <lineage>
        <taxon>Eukaryota</taxon>
        <taxon>Fungi</taxon>
        <taxon>Dikarya</taxon>
        <taxon>Ascomycota</taxon>
        <taxon>Pezizomycotina</taxon>
        <taxon>Dothideomycetes</taxon>
        <taxon>Pleosporomycetidae</taxon>
        <taxon>Pleosporales</taxon>
        <taxon>Pleosporineae</taxon>
        <taxon>Pleosporaceae</taxon>
        <taxon>Curvularia</taxon>
    </lineage>
</organism>
<keyword evidence="3" id="KW-1185">Reference proteome</keyword>
<evidence type="ECO:0000256" key="1">
    <source>
        <dbReference type="SAM" id="SignalP"/>
    </source>
</evidence>
<dbReference type="Gene3D" id="3.20.20.190">
    <property type="entry name" value="Phosphatidylinositol (PI) phosphodiesterase"/>
    <property type="match status" value="1"/>
</dbReference>
<dbReference type="AlphaFoldDB" id="A0A9Q9DW04"/>
<dbReference type="GO" id="GO:0006629">
    <property type="term" value="P:lipid metabolic process"/>
    <property type="evidence" value="ECO:0007669"/>
    <property type="project" value="InterPro"/>
</dbReference>
<dbReference type="OrthoDB" id="7984201at2759"/>
<dbReference type="SUPFAM" id="SSF51695">
    <property type="entry name" value="PLC-like phosphodiesterases"/>
    <property type="match status" value="1"/>
</dbReference>
<evidence type="ECO:0000313" key="3">
    <source>
        <dbReference type="Proteomes" id="UP001056012"/>
    </source>
</evidence>
<dbReference type="Proteomes" id="UP001056012">
    <property type="component" value="Chromosome 7"/>
</dbReference>
<accession>A0A9Q9DW04</accession>
<dbReference type="InterPro" id="IPR017946">
    <property type="entry name" value="PLC-like_Pdiesterase_TIM-brl"/>
</dbReference>
<feature type="chain" id="PRO_5040239769" description="PLC-like phosphodiesterase" evidence="1">
    <location>
        <begin position="19"/>
        <end position="515"/>
    </location>
</feature>
<dbReference type="GO" id="GO:0008081">
    <property type="term" value="F:phosphoric diester hydrolase activity"/>
    <property type="evidence" value="ECO:0007669"/>
    <property type="project" value="InterPro"/>
</dbReference>
<keyword evidence="1" id="KW-0732">Signal</keyword>
<evidence type="ECO:0008006" key="4">
    <source>
        <dbReference type="Google" id="ProtNLM"/>
    </source>
</evidence>
<dbReference type="VEuPathDB" id="FungiDB:yc1106_08656"/>
<evidence type="ECO:0000313" key="2">
    <source>
        <dbReference type="EMBL" id="USP81382.1"/>
    </source>
</evidence>
<sequence length="515" mass="56438">MKASSLVLSLAAAAIASAQDCSVSEPFYNITSKPFHLLVKSQDGKVDDTLSACHVGAALESLCLSNAKSPSNTSPLAAADFYFNTSVYSQAPDASLTVPGILVWDLPTTTMNVSSSAAFEYDPISTLATPILSPGSDRPTLLAFDSNDFLILQAYVRGENNTGSYQEFYRWTTTIASRPTVNTQPCNGYVEFCNRKFSNVSMVVAHNSPFVKPHNAASNQIYPVLTQLQDGIRGLQFETHMPNETSPIRLCHTSCNLLDVGLLETYLATVKSWLDANPYEVIAIMMGNNNDASFRITPEQYSAAFSASGILEYIWTPPAASMNLSSWPTLSEMILKRQRVVVMLDYNADQSTVPWLLDEWNYQWQTPFSPTNPSFPCTQQRPPGQSAALSRQRMYMVNHNLNINVSLQGIPDILIPAYSLLDEVNAVEGNASVGRNVRECADLWNRPPNWILVDYYNFGNFNGSVFEVAAEANGVPFRKGRCCGGLAASKAGLGRGIAGGGIWGLGGLWVLWWLW</sequence>
<name>A0A9Q9DW04_CURCL</name>
<feature type="signal peptide" evidence="1">
    <location>
        <begin position="1"/>
        <end position="18"/>
    </location>
</feature>
<protein>
    <recommendedName>
        <fullName evidence="4">PLC-like phosphodiesterase</fullName>
    </recommendedName>
</protein>
<dbReference type="InterPro" id="IPR051057">
    <property type="entry name" value="PI-PLC_domain"/>
</dbReference>
<reference evidence="2" key="1">
    <citation type="submission" date="2021-12" db="EMBL/GenBank/DDBJ databases">
        <title>Curvularia clavata genome.</title>
        <authorList>
            <person name="Cao Y."/>
        </authorList>
    </citation>
    <scope>NUCLEOTIDE SEQUENCE</scope>
    <source>
        <strain evidence="2">Yc1106</strain>
    </source>
</reference>
<dbReference type="PANTHER" id="PTHR13593:SF140">
    <property type="entry name" value="PLC-LIKE PHOSPHODIESTERASE"/>
    <property type="match status" value="1"/>
</dbReference>
<dbReference type="PANTHER" id="PTHR13593">
    <property type="match status" value="1"/>
</dbReference>
<proteinExistence type="predicted"/>
<dbReference type="Pfam" id="PF26146">
    <property type="entry name" value="PI-PLC_X"/>
    <property type="match status" value="1"/>
</dbReference>
<gene>
    <name evidence="2" type="ORF">yc1106_08656</name>
</gene>